<dbReference type="AlphaFoldDB" id="A0AAV7LRG7"/>
<dbReference type="EMBL" id="JANPWB010000015">
    <property type="protein sequence ID" value="KAJ1091483.1"/>
    <property type="molecule type" value="Genomic_DNA"/>
</dbReference>
<comment type="caution">
    <text evidence="2">The sequence shown here is derived from an EMBL/GenBank/DDBJ whole genome shotgun (WGS) entry which is preliminary data.</text>
</comment>
<evidence type="ECO:0000313" key="2">
    <source>
        <dbReference type="EMBL" id="KAJ1091483.1"/>
    </source>
</evidence>
<organism evidence="2 3">
    <name type="scientific">Pleurodeles waltl</name>
    <name type="common">Iberian ribbed newt</name>
    <dbReference type="NCBI Taxonomy" id="8319"/>
    <lineage>
        <taxon>Eukaryota</taxon>
        <taxon>Metazoa</taxon>
        <taxon>Chordata</taxon>
        <taxon>Craniata</taxon>
        <taxon>Vertebrata</taxon>
        <taxon>Euteleostomi</taxon>
        <taxon>Amphibia</taxon>
        <taxon>Batrachia</taxon>
        <taxon>Caudata</taxon>
        <taxon>Salamandroidea</taxon>
        <taxon>Salamandridae</taxon>
        <taxon>Pleurodelinae</taxon>
        <taxon>Pleurodeles</taxon>
    </lineage>
</organism>
<dbReference type="Proteomes" id="UP001066276">
    <property type="component" value="Chromosome 11"/>
</dbReference>
<proteinExistence type="predicted"/>
<keyword evidence="1" id="KW-0732">Signal</keyword>
<reference evidence="2" key="1">
    <citation type="journal article" date="2022" name="bioRxiv">
        <title>Sequencing and chromosome-scale assembly of the giantPleurodeles waltlgenome.</title>
        <authorList>
            <person name="Brown T."/>
            <person name="Elewa A."/>
            <person name="Iarovenko S."/>
            <person name="Subramanian E."/>
            <person name="Araus A.J."/>
            <person name="Petzold A."/>
            <person name="Susuki M."/>
            <person name="Suzuki K.-i.T."/>
            <person name="Hayashi T."/>
            <person name="Toyoda A."/>
            <person name="Oliveira C."/>
            <person name="Osipova E."/>
            <person name="Leigh N.D."/>
            <person name="Simon A."/>
            <person name="Yun M.H."/>
        </authorList>
    </citation>
    <scope>NUCLEOTIDE SEQUENCE</scope>
    <source>
        <strain evidence="2">20211129_DDA</strain>
        <tissue evidence="2">Liver</tissue>
    </source>
</reference>
<gene>
    <name evidence="2" type="ORF">NDU88_004607</name>
</gene>
<evidence type="ECO:0000313" key="3">
    <source>
        <dbReference type="Proteomes" id="UP001066276"/>
    </source>
</evidence>
<feature type="signal peptide" evidence="1">
    <location>
        <begin position="1"/>
        <end position="32"/>
    </location>
</feature>
<evidence type="ECO:0000256" key="1">
    <source>
        <dbReference type="SAM" id="SignalP"/>
    </source>
</evidence>
<keyword evidence="3" id="KW-1185">Reference proteome</keyword>
<protein>
    <recommendedName>
        <fullName evidence="4">Secreted protein</fullName>
    </recommendedName>
</protein>
<accession>A0AAV7LRG7</accession>
<feature type="chain" id="PRO_5043395240" description="Secreted protein" evidence="1">
    <location>
        <begin position="33"/>
        <end position="93"/>
    </location>
</feature>
<evidence type="ECO:0008006" key="4">
    <source>
        <dbReference type="Google" id="ProtNLM"/>
    </source>
</evidence>
<name>A0AAV7LRG7_PLEWA</name>
<sequence>MQRVSRRGWRRSRYCGSTGCMPLLLGVQTAWARSVSRGSAGCPVALRWGNGVTASGGGSWGAESFRRERGVQSQEPSIRGNRVTLFLEARNTT</sequence>